<feature type="chain" id="PRO_5001781998" evidence="1">
    <location>
        <begin position="21"/>
        <end position="618"/>
    </location>
</feature>
<sequence>MLVVGTPLLSVAATILPATATTHFALEGLSTGAPVPAGVALRVTVKAMTVSGTVDPEYAGTIRFSSTARRALLPADYTFNPSVDRGTKEFLVTLYSYGPCEVLVQDINTPAIKSHVPSISVEPGPPVRFNVALDSATVAGSTYTLQVLPVDEAGNRTHYTGRVHFETTVLRAALPPDTDVSFTAEQETPLEFPVAFSSAAPDPKTLTVTDVTGQKLSGSASTVVSAGPFSHVKLSTTAPDPAPTCSETTLVLEAVDAWDNPVTEVPTTPVTLCAASGSSAAFVKSTLERSAYSPPCVTGILAGTAQVVWKDTKQEDVEFTVSGLATKAPLTLHFKAGIPSAETSSFSFSESTLEPAPLLIRSGQLTAQLTLRDQCGDPVTLPADKRLSFAAHPPLAVTSPVEDAPGKWKTSVSLPECPTSPSEILAVWPLINDEVLKSSGKQVKRYVLPQCSTVAKLSVLTSADSLVAEPGEVVEFEVQVSTEGEVTVTGGVLMLESQGMTVMGVSTSGQALPVKGKGFELPELSKDSPLTVKVTAQTTTQLDQTVSTKVWVVGPEGTLLTQKELVDFEQKDLGVDVGCGCQTGGLPGQLVTWLALLGVASRPRGGLRRLRRSERIDP</sequence>
<accession>A0A084T1D1</accession>
<proteinExistence type="predicted"/>
<evidence type="ECO:0000256" key="1">
    <source>
        <dbReference type="SAM" id="SignalP"/>
    </source>
</evidence>
<dbReference type="EMBL" id="JPMI01000010">
    <property type="protein sequence ID" value="KFA94516.1"/>
    <property type="molecule type" value="Genomic_DNA"/>
</dbReference>
<name>A0A084T1D1_9BACT</name>
<feature type="signal peptide" evidence="1">
    <location>
        <begin position="1"/>
        <end position="20"/>
    </location>
</feature>
<protein>
    <submittedName>
        <fullName evidence="2">Uncharacterized protein</fullName>
    </submittedName>
</protein>
<organism evidence="2 3">
    <name type="scientific">Archangium violaceum Cb vi76</name>
    <dbReference type="NCBI Taxonomy" id="1406225"/>
    <lineage>
        <taxon>Bacteria</taxon>
        <taxon>Pseudomonadati</taxon>
        <taxon>Myxococcota</taxon>
        <taxon>Myxococcia</taxon>
        <taxon>Myxococcales</taxon>
        <taxon>Cystobacterineae</taxon>
        <taxon>Archangiaceae</taxon>
        <taxon>Archangium</taxon>
    </lineage>
</organism>
<comment type="caution">
    <text evidence="2">The sequence shown here is derived from an EMBL/GenBank/DDBJ whole genome shotgun (WGS) entry which is preliminary data.</text>
</comment>
<keyword evidence="1" id="KW-0732">Signal</keyword>
<gene>
    <name evidence="2" type="ORF">Q664_02485</name>
</gene>
<dbReference type="AlphaFoldDB" id="A0A084T1D1"/>
<evidence type="ECO:0000313" key="2">
    <source>
        <dbReference type="EMBL" id="KFA94516.1"/>
    </source>
</evidence>
<dbReference type="Proteomes" id="UP000028547">
    <property type="component" value="Unassembled WGS sequence"/>
</dbReference>
<evidence type="ECO:0000313" key="3">
    <source>
        <dbReference type="Proteomes" id="UP000028547"/>
    </source>
</evidence>
<reference evidence="2 3" key="1">
    <citation type="submission" date="2014-07" db="EMBL/GenBank/DDBJ databases">
        <title>Draft Genome Sequence of Gephyronic Acid Producer, Cystobacter violaceus Strain Cb vi76.</title>
        <authorList>
            <person name="Stevens D.C."/>
            <person name="Young J."/>
            <person name="Carmichael R."/>
            <person name="Tan J."/>
            <person name="Taylor R.E."/>
        </authorList>
    </citation>
    <scope>NUCLEOTIDE SEQUENCE [LARGE SCALE GENOMIC DNA]</scope>
    <source>
        <strain evidence="2 3">Cb vi76</strain>
    </source>
</reference>